<gene>
    <name evidence="1" type="ORF">TWF481_008383</name>
</gene>
<organism evidence="1 2">
    <name type="scientific">Arthrobotrys musiformis</name>
    <dbReference type="NCBI Taxonomy" id="47236"/>
    <lineage>
        <taxon>Eukaryota</taxon>
        <taxon>Fungi</taxon>
        <taxon>Dikarya</taxon>
        <taxon>Ascomycota</taxon>
        <taxon>Pezizomycotina</taxon>
        <taxon>Orbiliomycetes</taxon>
        <taxon>Orbiliales</taxon>
        <taxon>Orbiliaceae</taxon>
        <taxon>Arthrobotrys</taxon>
    </lineage>
</organism>
<evidence type="ECO:0000313" key="2">
    <source>
        <dbReference type="Proteomes" id="UP001370758"/>
    </source>
</evidence>
<proteinExistence type="predicted"/>
<dbReference type="SUPFAM" id="SSF48576">
    <property type="entry name" value="Terpenoid synthases"/>
    <property type="match status" value="1"/>
</dbReference>
<name>A0AAV9W746_9PEZI</name>
<dbReference type="EMBL" id="JAVHJL010000005">
    <property type="protein sequence ID" value="KAK6503363.1"/>
    <property type="molecule type" value="Genomic_DNA"/>
</dbReference>
<dbReference type="Gene3D" id="1.10.600.10">
    <property type="entry name" value="Farnesyl Diphosphate Synthase"/>
    <property type="match status" value="1"/>
</dbReference>
<dbReference type="AlphaFoldDB" id="A0AAV9W746"/>
<evidence type="ECO:0000313" key="1">
    <source>
        <dbReference type="EMBL" id="KAK6503363.1"/>
    </source>
</evidence>
<accession>A0AAV9W746</accession>
<keyword evidence="2" id="KW-1185">Reference proteome</keyword>
<sequence>MATEAAVFEPCALGDDYIWINEDGPMGQSGRRETKHDEKIIVKIPNLFKSILATPRKINPLLEKVKDTDIWIAEKLGLGKSFQIFADIEIPLLCSSMAPNASEGPLRAMIEWMSWVIFFHDSFDRGDLAGNTTEAAVDIIKTLAILDDDHPPINAEDDPLKHVYQCIWKRISAIK</sequence>
<comment type="caution">
    <text evidence="1">The sequence shown here is derived from an EMBL/GenBank/DDBJ whole genome shotgun (WGS) entry which is preliminary data.</text>
</comment>
<reference evidence="1 2" key="1">
    <citation type="submission" date="2023-08" db="EMBL/GenBank/DDBJ databases">
        <authorList>
            <person name="Palmer J.M."/>
        </authorList>
    </citation>
    <scope>NUCLEOTIDE SEQUENCE [LARGE SCALE GENOMIC DNA]</scope>
    <source>
        <strain evidence="1 2">TWF481</strain>
    </source>
</reference>
<dbReference type="InterPro" id="IPR008949">
    <property type="entry name" value="Isoprenoid_synthase_dom_sf"/>
</dbReference>
<dbReference type="Proteomes" id="UP001370758">
    <property type="component" value="Unassembled WGS sequence"/>
</dbReference>
<protein>
    <submittedName>
        <fullName evidence="1">Uncharacterized protein</fullName>
    </submittedName>
</protein>